<evidence type="ECO:0000313" key="2">
    <source>
        <dbReference type="EMBL" id="GBO13027.1"/>
    </source>
</evidence>
<dbReference type="EMBL" id="BGPR01037440">
    <property type="protein sequence ID" value="GBO13027.1"/>
    <property type="molecule type" value="Genomic_DNA"/>
</dbReference>
<keyword evidence="3" id="KW-1185">Reference proteome</keyword>
<dbReference type="AlphaFoldDB" id="A0A4Y2UN91"/>
<keyword evidence="1" id="KW-0472">Membrane</keyword>
<name>A0A4Y2UN91_ARAVE</name>
<organism evidence="2 3">
    <name type="scientific">Araneus ventricosus</name>
    <name type="common">Orbweaver spider</name>
    <name type="synonym">Epeira ventricosa</name>
    <dbReference type="NCBI Taxonomy" id="182803"/>
    <lineage>
        <taxon>Eukaryota</taxon>
        <taxon>Metazoa</taxon>
        <taxon>Ecdysozoa</taxon>
        <taxon>Arthropoda</taxon>
        <taxon>Chelicerata</taxon>
        <taxon>Arachnida</taxon>
        <taxon>Araneae</taxon>
        <taxon>Araneomorphae</taxon>
        <taxon>Entelegynae</taxon>
        <taxon>Araneoidea</taxon>
        <taxon>Araneidae</taxon>
        <taxon>Araneus</taxon>
    </lineage>
</organism>
<dbReference type="OrthoDB" id="6448615at2759"/>
<evidence type="ECO:0000313" key="3">
    <source>
        <dbReference type="Proteomes" id="UP000499080"/>
    </source>
</evidence>
<keyword evidence="1" id="KW-0812">Transmembrane</keyword>
<feature type="transmembrane region" description="Helical" evidence="1">
    <location>
        <begin position="65"/>
        <end position="86"/>
    </location>
</feature>
<gene>
    <name evidence="2" type="ORF">AVEN_3028_1</name>
</gene>
<feature type="transmembrane region" description="Helical" evidence="1">
    <location>
        <begin position="130"/>
        <end position="152"/>
    </location>
</feature>
<proteinExistence type="predicted"/>
<feature type="transmembrane region" description="Helical" evidence="1">
    <location>
        <begin position="92"/>
        <end position="109"/>
    </location>
</feature>
<accession>A0A4Y2UN91</accession>
<protein>
    <submittedName>
        <fullName evidence="2">Uncharacterized protein</fullName>
    </submittedName>
</protein>
<evidence type="ECO:0000256" key="1">
    <source>
        <dbReference type="SAM" id="Phobius"/>
    </source>
</evidence>
<sequence length="169" mass="19571">MNRSKIEAFIGSEDQSIFFIPTKLQNSEWYLKYAKKPSRILSLLCWTGLLEDSDKTSRKRIIARILPVSLILITVDIIVTCMIPANTDFFRTAIYLCNYIMSVLIWFAMRRRRKQLTTFLRLLHEIQRQAMTWKISLTLYGICISSVAAASLNAIRRSRPQMAAQQAYG</sequence>
<dbReference type="Proteomes" id="UP000499080">
    <property type="component" value="Unassembled WGS sequence"/>
</dbReference>
<reference evidence="2 3" key="1">
    <citation type="journal article" date="2019" name="Sci. Rep.">
        <title>Orb-weaving spider Araneus ventricosus genome elucidates the spidroin gene catalogue.</title>
        <authorList>
            <person name="Kono N."/>
            <person name="Nakamura H."/>
            <person name="Ohtoshi R."/>
            <person name="Moran D.A.P."/>
            <person name="Shinohara A."/>
            <person name="Yoshida Y."/>
            <person name="Fujiwara M."/>
            <person name="Mori M."/>
            <person name="Tomita M."/>
            <person name="Arakawa K."/>
        </authorList>
    </citation>
    <scope>NUCLEOTIDE SEQUENCE [LARGE SCALE GENOMIC DNA]</scope>
</reference>
<keyword evidence="1" id="KW-1133">Transmembrane helix</keyword>
<comment type="caution">
    <text evidence="2">The sequence shown here is derived from an EMBL/GenBank/DDBJ whole genome shotgun (WGS) entry which is preliminary data.</text>
</comment>